<evidence type="ECO:0000313" key="1">
    <source>
        <dbReference type="EMBL" id="PJF47681.1"/>
    </source>
</evidence>
<reference evidence="1 2" key="1">
    <citation type="submission" date="2017-11" db="EMBL/GenBank/DDBJ databases">
        <title>Evolution of Phototrophy in the Chloroflexi Phylum Driven by Horizontal Gene Transfer.</title>
        <authorList>
            <person name="Ward L.M."/>
            <person name="Hemp J."/>
            <person name="Shih P.M."/>
            <person name="Mcglynn S.E."/>
            <person name="Fischer W."/>
        </authorList>
    </citation>
    <scope>NUCLEOTIDE SEQUENCE [LARGE SCALE GENOMIC DNA]</scope>
    <source>
        <strain evidence="1">JP3_7</strain>
    </source>
</reference>
<dbReference type="EMBL" id="PGTN01000038">
    <property type="protein sequence ID" value="PJF47681.1"/>
    <property type="molecule type" value="Genomic_DNA"/>
</dbReference>
<protein>
    <submittedName>
        <fullName evidence="1">Uncharacterized protein</fullName>
    </submittedName>
</protein>
<accession>A0A2M8QCZ9</accession>
<dbReference type="AlphaFoldDB" id="A0A2M8QCZ9"/>
<proteinExistence type="predicted"/>
<organism evidence="1 2">
    <name type="scientific">Candidatus Thermofonsia Clade 3 bacterium</name>
    <dbReference type="NCBI Taxonomy" id="2364212"/>
    <lineage>
        <taxon>Bacteria</taxon>
        <taxon>Bacillati</taxon>
        <taxon>Chloroflexota</taxon>
        <taxon>Candidatus Thermofontia</taxon>
        <taxon>Candidatus Thermofonsia Clade 3</taxon>
    </lineage>
</organism>
<name>A0A2M8QCZ9_9CHLR</name>
<gene>
    <name evidence="1" type="ORF">CUN48_07355</name>
</gene>
<dbReference type="Proteomes" id="UP000230790">
    <property type="component" value="Unassembled WGS sequence"/>
</dbReference>
<sequence>MRVRRHPAGPSISPHTTATVANARGAVVVTFGDNRLRGGRNASSLSAEFMSSNAEIEADGQPTVNLG</sequence>
<comment type="caution">
    <text evidence="1">The sequence shown here is derived from an EMBL/GenBank/DDBJ whole genome shotgun (WGS) entry which is preliminary data.</text>
</comment>
<evidence type="ECO:0000313" key="2">
    <source>
        <dbReference type="Proteomes" id="UP000230790"/>
    </source>
</evidence>